<protein>
    <submittedName>
        <fullName evidence="2">Uncharacterized protein</fullName>
    </submittedName>
</protein>
<accession>A0A0C9WQA8</accession>
<evidence type="ECO:0000256" key="1">
    <source>
        <dbReference type="SAM" id="MobiDB-lite"/>
    </source>
</evidence>
<feature type="region of interest" description="Disordered" evidence="1">
    <location>
        <begin position="1"/>
        <end position="84"/>
    </location>
</feature>
<name>A0A0C9WQA8_9AGAR</name>
<dbReference type="EMBL" id="KN838851">
    <property type="protein sequence ID" value="KIJ93305.1"/>
    <property type="molecule type" value="Genomic_DNA"/>
</dbReference>
<dbReference type="HOGENOM" id="CLU_003921_0_0_1"/>
<feature type="region of interest" description="Disordered" evidence="1">
    <location>
        <begin position="356"/>
        <end position="391"/>
    </location>
</feature>
<dbReference type="SUPFAM" id="SSF50630">
    <property type="entry name" value="Acid proteases"/>
    <property type="match status" value="1"/>
</dbReference>
<gene>
    <name evidence="2" type="ORF">K443DRAFT_135074</name>
</gene>
<reference evidence="3" key="2">
    <citation type="submission" date="2015-01" db="EMBL/GenBank/DDBJ databases">
        <title>Evolutionary Origins and Diversification of the Mycorrhizal Mutualists.</title>
        <authorList>
            <consortium name="DOE Joint Genome Institute"/>
            <consortium name="Mycorrhizal Genomics Consortium"/>
            <person name="Kohler A."/>
            <person name="Kuo A."/>
            <person name="Nagy L.G."/>
            <person name="Floudas D."/>
            <person name="Copeland A."/>
            <person name="Barry K.W."/>
            <person name="Cichocki N."/>
            <person name="Veneault-Fourrey C."/>
            <person name="LaButti K."/>
            <person name="Lindquist E.A."/>
            <person name="Lipzen A."/>
            <person name="Lundell T."/>
            <person name="Morin E."/>
            <person name="Murat C."/>
            <person name="Riley R."/>
            <person name="Ohm R."/>
            <person name="Sun H."/>
            <person name="Tunlid A."/>
            <person name="Henrissat B."/>
            <person name="Grigoriev I.V."/>
            <person name="Hibbett D.S."/>
            <person name="Martin F."/>
        </authorList>
    </citation>
    <scope>NUCLEOTIDE SEQUENCE [LARGE SCALE GENOMIC DNA]</scope>
    <source>
        <strain evidence="3">LaAM-08-1</strain>
    </source>
</reference>
<keyword evidence="3" id="KW-1185">Reference proteome</keyword>
<dbReference type="OrthoDB" id="3048530at2759"/>
<sequence>MKEPPSKEKPDTGENKPPEDEPKKKGRRKIMASMNSEDESDYLERVHYHKGPRKSDKNKWELEKGADDDEDPVPRNKQLPYLGIPDLNSHAKDVVAEYGQVPLYEKWPMTYKHLAPIENVKNEENTLNSLLKAPVTISAEVLMSISPGVRQELFKALAKKKVPVQTAPNRKVTIVEEVDKEAPLIKINKTNEGKISLNELNIQAIFMCTTEDDGIIPKGSIVLTDPVEQYLQGLDSTETPKEIYTNFPVNNKYGQVESLLDGGSQIVSMDSEVAKKLAIPWDPDITIQMQSANRTVEWTLGLARNVPFNFGGITIYLQVHVIKDPAYKVLLGRPFDVLTGSVVVNSTDGGQTVTITDPNSGKRAMQPTFDRGKPPNISKMQTEADNRKEKEDRPALVNYLGKYFSEVDQKLRGAQAVESMMNVIYDHENKAAPGTNEEESPETRETFVMKKYKSVAQKSRPVYQDLPEKFRIIRDIKGDPLNTK</sequence>
<dbReference type="InterPro" id="IPR021109">
    <property type="entry name" value="Peptidase_aspartic_dom_sf"/>
</dbReference>
<dbReference type="CDD" id="cd00303">
    <property type="entry name" value="retropepsin_like"/>
    <property type="match status" value="1"/>
</dbReference>
<reference evidence="2 3" key="1">
    <citation type="submission" date="2014-04" db="EMBL/GenBank/DDBJ databases">
        <authorList>
            <consortium name="DOE Joint Genome Institute"/>
            <person name="Kuo A."/>
            <person name="Kohler A."/>
            <person name="Nagy L.G."/>
            <person name="Floudas D."/>
            <person name="Copeland A."/>
            <person name="Barry K.W."/>
            <person name="Cichocki N."/>
            <person name="Veneault-Fourrey C."/>
            <person name="LaButti K."/>
            <person name="Lindquist E.A."/>
            <person name="Lipzen A."/>
            <person name="Lundell T."/>
            <person name="Morin E."/>
            <person name="Murat C."/>
            <person name="Sun H."/>
            <person name="Tunlid A."/>
            <person name="Henrissat B."/>
            <person name="Grigoriev I.V."/>
            <person name="Hibbett D.S."/>
            <person name="Martin F."/>
            <person name="Nordberg H.P."/>
            <person name="Cantor M.N."/>
            <person name="Hua S.X."/>
        </authorList>
    </citation>
    <scope>NUCLEOTIDE SEQUENCE [LARGE SCALE GENOMIC DNA]</scope>
    <source>
        <strain evidence="2 3">LaAM-08-1</strain>
    </source>
</reference>
<proteinExistence type="predicted"/>
<dbReference type="Proteomes" id="UP000054477">
    <property type="component" value="Unassembled WGS sequence"/>
</dbReference>
<feature type="compositionally biased region" description="Basic and acidic residues" evidence="1">
    <location>
        <begin position="53"/>
        <end position="65"/>
    </location>
</feature>
<feature type="compositionally biased region" description="Basic and acidic residues" evidence="1">
    <location>
        <begin position="382"/>
        <end position="391"/>
    </location>
</feature>
<organism evidence="2 3">
    <name type="scientific">Laccaria amethystina LaAM-08-1</name>
    <dbReference type="NCBI Taxonomy" id="1095629"/>
    <lineage>
        <taxon>Eukaryota</taxon>
        <taxon>Fungi</taxon>
        <taxon>Dikarya</taxon>
        <taxon>Basidiomycota</taxon>
        <taxon>Agaricomycotina</taxon>
        <taxon>Agaricomycetes</taxon>
        <taxon>Agaricomycetidae</taxon>
        <taxon>Agaricales</taxon>
        <taxon>Agaricineae</taxon>
        <taxon>Hydnangiaceae</taxon>
        <taxon>Laccaria</taxon>
    </lineage>
</organism>
<dbReference type="AlphaFoldDB" id="A0A0C9WQA8"/>
<evidence type="ECO:0000313" key="3">
    <source>
        <dbReference type="Proteomes" id="UP000054477"/>
    </source>
</evidence>
<evidence type="ECO:0000313" key="2">
    <source>
        <dbReference type="EMBL" id="KIJ93305.1"/>
    </source>
</evidence>
<feature type="compositionally biased region" description="Basic and acidic residues" evidence="1">
    <location>
        <begin position="1"/>
        <end position="23"/>
    </location>
</feature>
<dbReference type="Gene3D" id="2.40.70.10">
    <property type="entry name" value="Acid Proteases"/>
    <property type="match status" value="1"/>
</dbReference>